<sequence>MDLLGSILGSMEKPPSLGDAEKKKARAQKKLVEKQQEAEKKKLTDFREKIQKRIQEFIKDGKQQKYKFEPMEKVLRAILHEVADVAGLASFSFGFEEEDRYVMLWKKEFAPSDDELLAYRRGEAWDPEKAKEMAKLKEEERLSAEAESAQKRKETPAGNYRDKYRHLIGDDTVSKDDAKTTATNRSYGFVSADNKRDRRTIEEVMAESRAKKRMKTEGGAPAQTGETEDVASASAEIPDSVPGSSS</sequence>
<feature type="compositionally biased region" description="Basic and acidic residues" evidence="1">
    <location>
        <begin position="193"/>
        <end position="209"/>
    </location>
</feature>
<proteinExistence type="predicted"/>
<dbReference type="AlphaFoldDB" id="A0AAN9G371"/>
<dbReference type="InterPro" id="IPR017330">
    <property type="entry name" value="SPAG7"/>
</dbReference>
<dbReference type="PIRSF" id="PIRSF037943">
    <property type="entry name" value="Sperm-assoc_antigen_PAG7"/>
    <property type="match status" value="1"/>
</dbReference>
<dbReference type="InterPro" id="IPR001374">
    <property type="entry name" value="R3H_dom"/>
</dbReference>
<keyword evidence="4" id="KW-1185">Reference proteome</keyword>
<accession>A0AAN9G371</accession>
<evidence type="ECO:0000256" key="1">
    <source>
        <dbReference type="SAM" id="MobiDB-lite"/>
    </source>
</evidence>
<dbReference type="EMBL" id="JBAMIC010000019">
    <property type="protein sequence ID" value="KAK7093708.1"/>
    <property type="molecule type" value="Genomic_DNA"/>
</dbReference>
<feature type="compositionally biased region" description="Basic and acidic residues" evidence="1">
    <location>
        <begin position="131"/>
        <end position="179"/>
    </location>
</feature>
<dbReference type="PANTHER" id="PTHR13498">
    <property type="entry name" value="SPERM ASSOCIATED ANTIGEN 7"/>
    <property type="match status" value="1"/>
</dbReference>
<dbReference type="PANTHER" id="PTHR13498:SF3">
    <property type="entry name" value="SPERM-ASSOCIATED ANTIGEN 7"/>
    <property type="match status" value="1"/>
</dbReference>
<dbReference type="Pfam" id="PF01424">
    <property type="entry name" value="R3H"/>
    <property type="match status" value="1"/>
</dbReference>
<name>A0AAN9G371_9CAEN</name>
<evidence type="ECO:0000313" key="4">
    <source>
        <dbReference type="Proteomes" id="UP001374579"/>
    </source>
</evidence>
<feature type="region of interest" description="Disordered" evidence="1">
    <location>
        <begin position="1"/>
        <end position="37"/>
    </location>
</feature>
<gene>
    <name evidence="3" type="ORF">V1264_007406</name>
</gene>
<dbReference type="PROSITE" id="PS51061">
    <property type="entry name" value="R3H"/>
    <property type="match status" value="1"/>
</dbReference>
<dbReference type="SMART" id="SM00393">
    <property type="entry name" value="R3H"/>
    <property type="match status" value="1"/>
</dbReference>
<dbReference type="GO" id="GO:0003676">
    <property type="term" value="F:nucleic acid binding"/>
    <property type="evidence" value="ECO:0007669"/>
    <property type="project" value="UniProtKB-UniRule"/>
</dbReference>
<reference evidence="3 4" key="1">
    <citation type="submission" date="2024-02" db="EMBL/GenBank/DDBJ databases">
        <title>Chromosome-scale genome assembly of the rough periwinkle Littorina saxatilis.</title>
        <authorList>
            <person name="De Jode A."/>
            <person name="Faria R."/>
            <person name="Formenti G."/>
            <person name="Sims Y."/>
            <person name="Smith T.P."/>
            <person name="Tracey A."/>
            <person name="Wood J.M.D."/>
            <person name="Zagrodzka Z.B."/>
            <person name="Johannesson K."/>
            <person name="Butlin R.K."/>
            <person name="Leder E.H."/>
        </authorList>
    </citation>
    <scope>NUCLEOTIDE SEQUENCE [LARGE SCALE GENOMIC DNA]</scope>
    <source>
        <strain evidence="3">Snail1</strain>
        <tissue evidence="3">Muscle</tissue>
    </source>
</reference>
<dbReference type="Proteomes" id="UP001374579">
    <property type="component" value="Unassembled WGS sequence"/>
</dbReference>
<protein>
    <recommendedName>
        <fullName evidence="2">R3H domain-containing protein</fullName>
    </recommendedName>
</protein>
<feature type="domain" description="R3H" evidence="2">
    <location>
        <begin position="44"/>
        <end position="107"/>
    </location>
</feature>
<dbReference type="SUPFAM" id="SSF82708">
    <property type="entry name" value="R3H domain"/>
    <property type="match status" value="1"/>
</dbReference>
<evidence type="ECO:0000313" key="3">
    <source>
        <dbReference type="EMBL" id="KAK7093708.1"/>
    </source>
</evidence>
<dbReference type="Gene3D" id="3.30.1370.50">
    <property type="entry name" value="R3H-like domain"/>
    <property type="match status" value="1"/>
</dbReference>
<organism evidence="3 4">
    <name type="scientific">Littorina saxatilis</name>
    <dbReference type="NCBI Taxonomy" id="31220"/>
    <lineage>
        <taxon>Eukaryota</taxon>
        <taxon>Metazoa</taxon>
        <taxon>Spiralia</taxon>
        <taxon>Lophotrochozoa</taxon>
        <taxon>Mollusca</taxon>
        <taxon>Gastropoda</taxon>
        <taxon>Caenogastropoda</taxon>
        <taxon>Littorinimorpha</taxon>
        <taxon>Littorinoidea</taxon>
        <taxon>Littorinidae</taxon>
        <taxon>Littorina</taxon>
    </lineage>
</organism>
<comment type="caution">
    <text evidence="3">The sequence shown here is derived from an EMBL/GenBank/DDBJ whole genome shotgun (WGS) entry which is preliminary data.</text>
</comment>
<feature type="region of interest" description="Disordered" evidence="1">
    <location>
        <begin position="131"/>
        <end position="246"/>
    </location>
</feature>
<dbReference type="InterPro" id="IPR036867">
    <property type="entry name" value="R3H_dom_sf"/>
</dbReference>
<evidence type="ECO:0000259" key="2">
    <source>
        <dbReference type="PROSITE" id="PS51061"/>
    </source>
</evidence>